<dbReference type="GO" id="GO:0016192">
    <property type="term" value="P:vesicle-mediated transport"/>
    <property type="evidence" value="ECO:0007669"/>
    <property type="project" value="InterPro"/>
</dbReference>
<dbReference type="AlphaFoldDB" id="A0A9W7EKN8"/>
<evidence type="ECO:0000256" key="1">
    <source>
        <dbReference type="ARBA" id="ARBA00009884"/>
    </source>
</evidence>
<dbReference type="Gene3D" id="1.25.40.60">
    <property type="match status" value="1"/>
</dbReference>
<organism evidence="3 4">
    <name type="scientific">Triparma strigata</name>
    <dbReference type="NCBI Taxonomy" id="1606541"/>
    <lineage>
        <taxon>Eukaryota</taxon>
        <taxon>Sar</taxon>
        <taxon>Stramenopiles</taxon>
        <taxon>Ochrophyta</taxon>
        <taxon>Bolidophyceae</taxon>
        <taxon>Parmales</taxon>
        <taxon>Triparmaceae</taxon>
        <taxon>Triparma</taxon>
    </lineage>
</organism>
<dbReference type="SUPFAM" id="SSF56815">
    <property type="entry name" value="Sec1/munc18-like (SM) proteins"/>
    <property type="match status" value="1"/>
</dbReference>
<evidence type="ECO:0000256" key="2">
    <source>
        <dbReference type="SAM" id="MobiDB-lite"/>
    </source>
</evidence>
<sequence length="590" mass="65491">MSQSQSLRTLVQSRLLSDVLSPCTSSSNWSILLVDSSSMRTISSCVGMYQLMEERITSVDGIESKRQPMPEMDGIYLVEPESVDLVIKDFENAKKPMYKNVHLFFMTRVSEEGMAKIKAAKNLLKRIKTFSEVNLSFLTPNSHTFHLDLPLTYRPLYLNPPGNTVVGDIAGKLVTVCATMNEYPHVRFDKRSRVARETAQEFHERLNVFMSQNPSWWFHGGQSHTTRSRSTLLLLDRTSDPLTPLLHEFTYEAMLNDLLPLNGDAITYVAPSNSGKSEPKDVLLNESDPLWLELRHSHIADVITSLSNRIREFVSSNGGAALAQNSGSDMSLSEMSAALKELPEYRETLSKLSQHMHLAHRCMDVFGSLNLSEISELEQTLSTGCDSEGKVPKSKVLVDNLIDVLAGNNDRNNSVRLIMIYIISQQGITEDDRKRLFSAAGLDEDEKSIILNLEKLGVTLQQTSVKTKSFTSMFRSKRVKSTGKSDKDSVYAMSSVRRGKDSGGEGKASNSRWGGTAGAETSNSTNPKDLVNRKFTGGRQIVFQIGGVCHSEIRAGYEVMAGNKGGKEVIVGSTSFIKPAEYLEYIKSLS</sequence>
<protein>
    <submittedName>
        <fullName evidence="3">Uncharacterized protein</fullName>
    </submittedName>
</protein>
<comment type="similarity">
    <text evidence="1">Belongs to the STXBP/unc-18/SEC1 family.</text>
</comment>
<dbReference type="OrthoDB" id="2228at2759"/>
<accession>A0A9W7EKN8</accession>
<dbReference type="InterPro" id="IPR036045">
    <property type="entry name" value="Sec1-like_sf"/>
</dbReference>
<dbReference type="Gene3D" id="3.90.830.10">
    <property type="entry name" value="Syntaxin Binding Protein 1, Chain A, domain 2"/>
    <property type="match status" value="1"/>
</dbReference>
<dbReference type="EMBL" id="BRXY01000256">
    <property type="protein sequence ID" value="GMH81365.1"/>
    <property type="molecule type" value="Genomic_DNA"/>
</dbReference>
<proteinExistence type="inferred from homology"/>
<dbReference type="Gene3D" id="3.40.50.2060">
    <property type="match status" value="1"/>
</dbReference>
<reference evidence="4" key="1">
    <citation type="journal article" date="2023" name="Commun. Biol.">
        <title>Genome analysis of Parmales, the sister group of diatoms, reveals the evolutionary specialization of diatoms from phago-mixotrophs to photoautotrophs.</title>
        <authorList>
            <person name="Ban H."/>
            <person name="Sato S."/>
            <person name="Yoshikawa S."/>
            <person name="Yamada K."/>
            <person name="Nakamura Y."/>
            <person name="Ichinomiya M."/>
            <person name="Sato N."/>
            <person name="Blanc-Mathieu R."/>
            <person name="Endo H."/>
            <person name="Kuwata A."/>
            <person name="Ogata H."/>
        </authorList>
    </citation>
    <scope>NUCLEOTIDE SEQUENCE [LARGE SCALE GENOMIC DNA]</scope>
    <source>
        <strain evidence="4">NIES 3701</strain>
    </source>
</reference>
<comment type="caution">
    <text evidence="3">The sequence shown here is derived from an EMBL/GenBank/DDBJ whole genome shotgun (WGS) entry which is preliminary data.</text>
</comment>
<evidence type="ECO:0000313" key="3">
    <source>
        <dbReference type="EMBL" id="GMH81365.1"/>
    </source>
</evidence>
<dbReference type="InterPro" id="IPR027482">
    <property type="entry name" value="Sec1-like_dom2"/>
</dbReference>
<evidence type="ECO:0000313" key="4">
    <source>
        <dbReference type="Proteomes" id="UP001165085"/>
    </source>
</evidence>
<feature type="compositionally biased region" description="Polar residues" evidence="2">
    <location>
        <begin position="508"/>
        <end position="527"/>
    </location>
</feature>
<name>A0A9W7EKN8_9STRA</name>
<dbReference type="Gene3D" id="3.40.50.1910">
    <property type="match status" value="1"/>
</dbReference>
<dbReference type="Proteomes" id="UP001165085">
    <property type="component" value="Unassembled WGS sequence"/>
</dbReference>
<dbReference type="InterPro" id="IPR043154">
    <property type="entry name" value="Sec-1-like_dom1"/>
</dbReference>
<dbReference type="InterPro" id="IPR043127">
    <property type="entry name" value="Sec-1-like_dom3a"/>
</dbReference>
<keyword evidence="4" id="KW-1185">Reference proteome</keyword>
<dbReference type="PIRSF" id="PIRSF005715">
    <property type="entry name" value="VPS45_Sec1"/>
    <property type="match status" value="1"/>
</dbReference>
<dbReference type="Pfam" id="PF00995">
    <property type="entry name" value="Sec1"/>
    <property type="match status" value="1"/>
</dbReference>
<gene>
    <name evidence="3" type="ORF">TrST_g1942</name>
</gene>
<dbReference type="PANTHER" id="PTHR11679">
    <property type="entry name" value="VESICLE PROTEIN SORTING-ASSOCIATED"/>
    <property type="match status" value="1"/>
</dbReference>
<dbReference type="InterPro" id="IPR001619">
    <property type="entry name" value="Sec1-like"/>
</dbReference>
<feature type="region of interest" description="Disordered" evidence="2">
    <location>
        <begin position="490"/>
        <end position="531"/>
    </location>
</feature>